<dbReference type="HOGENOM" id="CLU_1384642_0_0_1"/>
<proteinExistence type="predicted"/>
<feature type="compositionally biased region" description="Pro residues" evidence="1">
    <location>
        <begin position="171"/>
        <end position="182"/>
    </location>
</feature>
<evidence type="ECO:0000313" key="2">
    <source>
        <dbReference type="EMBL" id="KIM34100.1"/>
    </source>
</evidence>
<name>A0A0C3BBC2_SERVB</name>
<evidence type="ECO:0000313" key="3">
    <source>
        <dbReference type="Proteomes" id="UP000054097"/>
    </source>
</evidence>
<feature type="region of interest" description="Disordered" evidence="1">
    <location>
        <begin position="64"/>
        <end position="98"/>
    </location>
</feature>
<reference evidence="3" key="2">
    <citation type="submission" date="2015-01" db="EMBL/GenBank/DDBJ databases">
        <title>Evolutionary Origins and Diversification of the Mycorrhizal Mutualists.</title>
        <authorList>
            <consortium name="DOE Joint Genome Institute"/>
            <consortium name="Mycorrhizal Genomics Consortium"/>
            <person name="Kohler A."/>
            <person name="Kuo A."/>
            <person name="Nagy L.G."/>
            <person name="Floudas D."/>
            <person name="Copeland A."/>
            <person name="Barry K.W."/>
            <person name="Cichocki N."/>
            <person name="Veneault-Fourrey C."/>
            <person name="LaButti K."/>
            <person name="Lindquist E.A."/>
            <person name="Lipzen A."/>
            <person name="Lundell T."/>
            <person name="Morin E."/>
            <person name="Murat C."/>
            <person name="Riley R."/>
            <person name="Ohm R."/>
            <person name="Sun H."/>
            <person name="Tunlid A."/>
            <person name="Henrissat B."/>
            <person name="Grigoriev I.V."/>
            <person name="Hibbett D.S."/>
            <person name="Martin F."/>
        </authorList>
    </citation>
    <scope>NUCLEOTIDE SEQUENCE [LARGE SCALE GENOMIC DNA]</scope>
    <source>
        <strain evidence="3">MAFF 305830</strain>
    </source>
</reference>
<dbReference type="Proteomes" id="UP000054097">
    <property type="component" value="Unassembled WGS sequence"/>
</dbReference>
<protein>
    <submittedName>
        <fullName evidence="2">Uncharacterized protein</fullName>
    </submittedName>
</protein>
<dbReference type="AlphaFoldDB" id="A0A0C3BBC2"/>
<reference evidence="2 3" key="1">
    <citation type="submission" date="2014-04" db="EMBL/GenBank/DDBJ databases">
        <authorList>
            <consortium name="DOE Joint Genome Institute"/>
            <person name="Kuo A."/>
            <person name="Zuccaro A."/>
            <person name="Kohler A."/>
            <person name="Nagy L.G."/>
            <person name="Floudas D."/>
            <person name="Copeland A."/>
            <person name="Barry K.W."/>
            <person name="Cichocki N."/>
            <person name="Veneault-Fourrey C."/>
            <person name="LaButti K."/>
            <person name="Lindquist E.A."/>
            <person name="Lipzen A."/>
            <person name="Lundell T."/>
            <person name="Morin E."/>
            <person name="Murat C."/>
            <person name="Sun H."/>
            <person name="Tunlid A."/>
            <person name="Henrissat B."/>
            <person name="Grigoriev I.V."/>
            <person name="Hibbett D.S."/>
            <person name="Martin F."/>
            <person name="Nordberg H.P."/>
            <person name="Cantor M.N."/>
            <person name="Hua S.X."/>
        </authorList>
    </citation>
    <scope>NUCLEOTIDE SEQUENCE [LARGE SCALE GENOMIC DNA]</scope>
    <source>
        <strain evidence="2 3">MAFF 305830</strain>
    </source>
</reference>
<evidence type="ECO:0000256" key="1">
    <source>
        <dbReference type="SAM" id="MobiDB-lite"/>
    </source>
</evidence>
<feature type="compositionally biased region" description="Polar residues" evidence="1">
    <location>
        <begin position="128"/>
        <end position="137"/>
    </location>
</feature>
<sequence length="203" mass="21890">MDSKYQYSSLFTSGLLMMPRPGSSIVATGVENTPQASQTENKPTLGRRLSCRLTEPIVVSIPGVNNSNKRVTTRRRPSSVLLQLSPQKESASPFKTADESRDSLKHLLGPAFTIAESRVAAHSSHNFVSLSSPTESGKSQKSSQTTSTRGNYAQTRDLSGRTGTKKTVSPKPKPAPTAPLPELPIARAQGTRRVPFEAIQSQT</sequence>
<keyword evidence="3" id="KW-1185">Reference proteome</keyword>
<gene>
    <name evidence="2" type="ORF">M408DRAFT_325614</name>
</gene>
<accession>A0A0C3BBC2</accession>
<organism evidence="2 3">
    <name type="scientific">Serendipita vermifera MAFF 305830</name>
    <dbReference type="NCBI Taxonomy" id="933852"/>
    <lineage>
        <taxon>Eukaryota</taxon>
        <taxon>Fungi</taxon>
        <taxon>Dikarya</taxon>
        <taxon>Basidiomycota</taxon>
        <taxon>Agaricomycotina</taxon>
        <taxon>Agaricomycetes</taxon>
        <taxon>Sebacinales</taxon>
        <taxon>Serendipitaceae</taxon>
        <taxon>Serendipita</taxon>
    </lineage>
</organism>
<dbReference type="EMBL" id="KN824277">
    <property type="protein sequence ID" value="KIM34100.1"/>
    <property type="molecule type" value="Genomic_DNA"/>
</dbReference>
<feature type="region of interest" description="Disordered" evidence="1">
    <location>
        <begin position="128"/>
        <end position="203"/>
    </location>
</feature>
<feature type="compositionally biased region" description="Low complexity" evidence="1">
    <location>
        <begin position="139"/>
        <end position="148"/>
    </location>
</feature>
<feature type="compositionally biased region" description="Polar residues" evidence="1">
    <location>
        <begin position="80"/>
        <end position="90"/>
    </location>
</feature>